<proteinExistence type="predicted"/>
<evidence type="ECO:0000256" key="1">
    <source>
        <dbReference type="PIRSR" id="PIRSR037847-1"/>
    </source>
</evidence>
<feature type="binding site" evidence="1">
    <location>
        <position position="145"/>
    </location>
    <ligand>
        <name>Ni(2+)</name>
        <dbReference type="ChEBI" id="CHEBI:49786"/>
    </ligand>
</feature>
<sequence length="171" mass="19393">MNSKERRNYIEELLRKGDNPQKGHILAEELGVTRQVIVKDIAILRAEGKKIIATPEGYLIHKEEKSVVKKVIAVSHIAANIEEELKIIVKFGGVVEDVIVEHPLYGEIRGMIMAKTFYDIENFVKRINEYKAEPLLILTGGVHLHTIAAENNDIIQNIIEELKVKNYLVSD</sequence>
<keyword evidence="1" id="KW-0533">Nickel</keyword>
<keyword evidence="5" id="KW-1185">Reference proteome</keyword>
<evidence type="ECO:0000259" key="3">
    <source>
        <dbReference type="Pfam" id="PF08279"/>
    </source>
</evidence>
<dbReference type="PANTHER" id="PTHR40068:SF1">
    <property type="entry name" value="TRANSCRIPTION REPRESSOR NIAR-RELATED"/>
    <property type="match status" value="1"/>
</dbReference>
<dbReference type="Proteomes" id="UP000622687">
    <property type="component" value="Unassembled WGS sequence"/>
</dbReference>
<dbReference type="InterPro" id="IPR013196">
    <property type="entry name" value="HTH_11"/>
</dbReference>
<dbReference type="SUPFAM" id="SSF46785">
    <property type="entry name" value="Winged helix' DNA-binding domain"/>
    <property type="match status" value="1"/>
</dbReference>
<dbReference type="EMBL" id="JAEEGB010000053">
    <property type="protein sequence ID" value="MBI6875747.1"/>
    <property type="molecule type" value="Genomic_DNA"/>
</dbReference>
<dbReference type="Gene3D" id="3.30.1340.20">
    <property type="entry name" value="3H domain"/>
    <property type="match status" value="1"/>
</dbReference>
<feature type="domain" description="3H" evidence="2">
    <location>
        <begin position="72"/>
        <end position="168"/>
    </location>
</feature>
<dbReference type="PANTHER" id="PTHR40068">
    <property type="entry name" value="TRANSCRIPTION REPRESSOR NIAR-RELATED"/>
    <property type="match status" value="1"/>
</dbReference>
<dbReference type="PIRSF" id="PIRSF037847">
    <property type="entry name" value="NiaR"/>
    <property type="match status" value="1"/>
</dbReference>
<dbReference type="InterPro" id="IPR004173">
    <property type="entry name" value="3H_domain"/>
</dbReference>
<dbReference type="SUPFAM" id="SSF75500">
    <property type="entry name" value="Putative transcriptional regulator TM1602, C-terminal domain"/>
    <property type="match status" value="1"/>
</dbReference>
<evidence type="ECO:0000313" key="5">
    <source>
        <dbReference type="Proteomes" id="UP000622687"/>
    </source>
</evidence>
<dbReference type="AlphaFoldDB" id="A0A934I459"/>
<dbReference type="InterPro" id="IPR035922">
    <property type="entry name" value="3H_dom_sf"/>
</dbReference>
<dbReference type="Pfam" id="PF08279">
    <property type="entry name" value="HTH_11"/>
    <property type="match status" value="1"/>
</dbReference>
<accession>A0A934I459</accession>
<organism evidence="4 5">
    <name type="scientific">Clostridium aciditolerans</name>
    <dbReference type="NCBI Taxonomy" id="339861"/>
    <lineage>
        <taxon>Bacteria</taxon>
        <taxon>Bacillati</taxon>
        <taxon>Bacillota</taxon>
        <taxon>Clostridia</taxon>
        <taxon>Eubacteriales</taxon>
        <taxon>Clostridiaceae</taxon>
        <taxon>Clostridium</taxon>
    </lineage>
</organism>
<gene>
    <name evidence="4" type="ORF">I6U51_24100</name>
</gene>
<feature type="binding site" evidence="1">
    <location>
        <position position="76"/>
    </location>
    <ligand>
        <name>Ni(2+)</name>
        <dbReference type="ChEBI" id="CHEBI:49786"/>
    </ligand>
</feature>
<evidence type="ECO:0000313" key="4">
    <source>
        <dbReference type="EMBL" id="MBI6875747.1"/>
    </source>
</evidence>
<keyword evidence="1" id="KW-0479">Metal-binding</keyword>
<feature type="binding site" evidence="1">
    <location>
        <position position="143"/>
    </location>
    <ligand>
        <name>Ni(2+)</name>
        <dbReference type="ChEBI" id="CHEBI:49786"/>
    </ligand>
</feature>
<reference evidence="4" key="1">
    <citation type="submission" date="2020-12" db="EMBL/GenBank/DDBJ databases">
        <title>Clostridium thailandense sp. nov., a novel acetogenic bacterium isolated from peat land soil in Thailand.</title>
        <authorList>
            <person name="Chaikitkaew S."/>
            <person name="Birkeland N.K."/>
        </authorList>
    </citation>
    <scope>NUCLEOTIDE SEQUENCE</scope>
    <source>
        <strain evidence="4">DSM 17425</strain>
    </source>
</reference>
<dbReference type="InterPro" id="IPR036390">
    <property type="entry name" value="WH_DNA-bd_sf"/>
</dbReference>
<protein>
    <submittedName>
        <fullName evidence="4">Transcription repressor NadR</fullName>
    </submittedName>
</protein>
<dbReference type="Pfam" id="PF02829">
    <property type="entry name" value="3H"/>
    <property type="match status" value="1"/>
</dbReference>
<dbReference type="InterPro" id="IPR026043">
    <property type="entry name" value="NadR"/>
</dbReference>
<comment type="caution">
    <text evidence="4">The sequence shown here is derived from an EMBL/GenBank/DDBJ whole genome shotgun (WGS) entry which is preliminary data.</text>
</comment>
<dbReference type="GO" id="GO:0046872">
    <property type="term" value="F:metal ion binding"/>
    <property type="evidence" value="ECO:0007669"/>
    <property type="project" value="UniProtKB-KW"/>
</dbReference>
<dbReference type="RefSeq" id="WP_211145087.1">
    <property type="nucleotide sequence ID" value="NZ_JAEEGB010000053.1"/>
</dbReference>
<name>A0A934I459_9CLOT</name>
<dbReference type="Gene3D" id="1.10.10.10">
    <property type="entry name" value="Winged helix-like DNA-binding domain superfamily/Winged helix DNA-binding domain"/>
    <property type="match status" value="1"/>
</dbReference>
<feature type="binding site" evidence="1">
    <location>
        <position position="84"/>
    </location>
    <ligand>
        <name>Ni(2+)</name>
        <dbReference type="ChEBI" id="CHEBI:49786"/>
    </ligand>
</feature>
<feature type="domain" description="Helix-turn-helix type 11" evidence="3">
    <location>
        <begin position="6"/>
        <end position="58"/>
    </location>
</feature>
<dbReference type="InterPro" id="IPR036388">
    <property type="entry name" value="WH-like_DNA-bd_sf"/>
</dbReference>
<evidence type="ECO:0000259" key="2">
    <source>
        <dbReference type="Pfam" id="PF02829"/>
    </source>
</evidence>